<dbReference type="RefSeq" id="XP_009013293.1">
    <property type="nucleotide sequence ID" value="XM_009015045.1"/>
</dbReference>
<dbReference type="EMBL" id="KB096080">
    <property type="protein sequence ID" value="ESO08363.1"/>
    <property type="molecule type" value="Genomic_DNA"/>
</dbReference>
<keyword evidence="1" id="KW-0479">Metal-binding</keyword>
<evidence type="ECO:0000256" key="4">
    <source>
        <dbReference type="PROSITE-ProRule" id="PRU00146"/>
    </source>
</evidence>
<protein>
    <recommendedName>
        <fullName evidence="5">PHD-type domain-containing protein</fullName>
    </recommendedName>
</protein>
<dbReference type="EMBL" id="AMQM01003208">
    <property type="status" value="NOT_ANNOTATED_CDS"/>
    <property type="molecule type" value="Genomic_DNA"/>
</dbReference>
<dbReference type="AlphaFoldDB" id="T1F1J0"/>
<evidence type="ECO:0000256" key="3">
    <source>
        <dbReference type="ARBA" id="ARBA00022833"/>
    </source>
</evidence>
<dbReference type="STRING" id="6412.T1F1J0"/>
<sequence>MASIKKNAEICSDHFCNKDYKGYDGERKVVLKEAFSCFQVSGKVVTSADVQNIKTSMREKNKSQNQVDKVLSIFQKIPGATESSSLPCSELLFPRAFKSRGRPKGATLTCLGMPSKHCKSISFASKPTREKQKLMLQWLFGSGQDYNISNIQSVPSQFLDGQVQECLYLLKDFLDLNVLKEMINKCSNEEWMCGTCSNDLRDVRSVSCDSCLKWFHFSCAGIKRPPSKKEWFCKACRK</sequence>
<dbReference type="SUPFAM" id="SSF57903">
    <property type="entry name" value="FYVE/PHD zinc finger"/>
    <property type="match status" value="1"/>
</dbReference>
<dbReference type="Proteomes" id="UP000015101">
    <property type="component" value="Unassembled WGS sequence"/>
</dbReference>
<keyword evidence="3" id="KW-0862">Zinc</keyword>
<dbReference type="InParanoid" id="T1F1J0"/>
<dbReference type="SMART" id="SM00249">
    <property type="entry name" value="PHD"/>
    <property type="match status" value="1"/>
</dbReference>
<dbReference type="GO" id="GO:0008270">
    <property type="term" value="F:zinc ion binding"/>
    <property type="evidence" value="ECO:0007669"/>
    <property type="project" value="UniProtKB-KW"/>
</dbReference>
<dbReference type="GeneID" id="20202690"/>
<dbReference type="InterPro" id="IPR013083">
    <property type="entry name" value="Znf_RING/FYVE/PHD"/>
</dbReference>
<evidence type="ECO:0000256" key="2">
    <source>
        <dbReference type="ARBA" id="ARBA00022771"/>
    </source>
</evidence>
<evidence type="ECO:0000256" key="1">
    <source>
        <dbReference type="ARBA" id="ARBA00022723"/>
    </source>
</evidence>
<dbReference type="PROSITE" id="PS50016">
    <property type="entry name" value="ZF_PHD_2"/>
    <property type="match status" value="1"/>
</dbReference>
<evidence type="ECO:0000313" key="6">
    <source>
        <dbReference type="EMBL" id="ESO08363.1"/>
    </source>
</evidence>
<evidence type="ECO:0000259" key="5">
    <source>
        <dbReference type="PROSITE" id="PS50016"/>
    </source>
</evidence>
<dbReference type="Pfam" id="PF00628">
    <property type="entry name" value="PHD"/>
    <property type="match status" value="1"/>
</dbReference>
<dbReference type="PROSITE" id="PS01359">
    <property type="entry name" value="ZF_PHD_1"/>
    <property type="match status" value="1"/>
</dbReference>
<reference evidence="8" key="1">
    <citation type="submission" date="2012-12" db="EMBL/GenBank/DDBJ databases">
        <authorList>
            <person name="Hellsten U."/>
            <person name="Grimwood J."/>
            <person name="Chapman J.A."/>
            <person name="Shapiro H."/>
            <person name="Aerts A."/>
            <person name="Otillar R.P."/>
            <person name="Terry A.Y."/>
            <person name="Boore J.L."/>
            <person name="Simakov O."/>
            <person name="Marletaz F."/>
            <person name="Cho S.-J."/>
            <person name="Edsinger-Gonzales E."/>
            <person name="Havlak P."/>
            <person name="Kuo D.-H."/>
            <person name="Larsson T."/>
            <person name="Lv J."/>
            <person name="Arendt D."/>
            <person name="Savage R."/>
            <person name="Osoegawa K."/>
            <person name="de Jong P."/>
            <person name="Lindberg D.R."/>
            <person name="Seaver E.C."/>
            <person name="Weisblat D.A."/>
            <person name="Putnam N.H."/>
            <person name="Grigoriev I.V."/>
            <person name="Rokhsar D.S."/>
        </authorList>
    </citation>
    <scope>NUCLEOTIDE SEQUENCE</scope>
</reference>
<keyword evidence="8" id="KW-1185">Reference proteome</keyword>
<dbReference type="InterPro" id="IPR001965">
    <property type="entry name" value="Znf_PHD"/>
</dbReference>
<evidence type="ECO:0000313" key="8">
    <source>
        <dbReference type="Proteomes" id="UP000015101"/>
    </source>
</evidence>
<dbReference type="EnsemblMetazoa" id="HelroT169178">
    <property type="protein sequence ID" value="HelroP169178"/>
    <property type="gene ID" value="HelroG169178"/>
</dbReference>
<dbReference type="HOGENOM" id="CLU_1166952_0_0_1"/>
<dbReference type="eggNOG" id="ENOG502RTBA">
    <property type="taxonomic scope" value="Eukaryota"/>
</dbReference>
<reference evidence="6 8" key="2">
    <citation type="journal article" date="2013" name="Nature">
        <title>Insights into bilaterian evolution from three spiralian genomes.</title>
        <authorList>
            <person name="Simakov O."/>
            <person name="Marletaz F."/>
            <person name="Cho S.J."/>
            <person name="Edsinger-Gonzales E."/>
            <person name="Havlak P."/>
            <person name="Hellsten U."/>
            <person name="Kuo D.H."/>
            <person name="Larsson T."/>
            <person name="Lv J."/>
            <person name="Arendt D."/>
            <person name="Savage R."/>
            <person name="Osoegawa K."/>
            <person name="de Jong P."/>
            <person name="Grimwood J."/>
            <person name="Chapman J.A."/>
            <person name="Shapiro H."/>
            <person name="Aerts A."/>
            <person name="Otillar R.P."/>
            <person name="Terry A.Y."/>
            <person name="Boore J.L."/>
            <person name="Grigoriev I.V."/>
            <person name="Lindberg D.R."/>
            <person name="Seaver E.C."/>
            <person name="Weisblat D.A."/>
            <person name="Putnam N.H."/>
            <person name="Rokhsar D.S."/>
        </authorList>
    </citation>
    <scope>NUCLEOTIDE SEQUENCE</scope>
</reference>
<gene>
    <name evidence="7" type="primary">20202690</name>
    <name evidence="6" type="ORF">HELRODRAFT_169178</name>
</gene>
<name>T1F1J0_HELRO</name>
<dbReference type="Gene3D" id="3.30.40.10">
    <property type="entry name" value="Zinc/RING finger domain, C3HC4 (zinc finger)"/>
    <property type="match status" value="1"/>
</dbReference>
<dbReference type="InterPro" id="IPR011011">
    <property type="entry name" value="Znf_FYVE_PHD"/>
</dbReference>
<dbReference type="OrthoDB" id="10002605at2759"/>
<dbReference type="InterPro" id="IPR019787">
    <property type="entry name" value="Znf_PHD-finger"/>
</dbReference>
<reference evidence="7" key="3">
    <citation type="submission" date="2015-06" db="UniProtKB">
        <authorList>
            <consortium name="EnsemblMetazoa"/>
        </authorList>
    </citation>
    <scope>IDENTIFICATION</scope>
</reference>
<dbReference type="InterPro" id="IPR019786">
    <property type="entry name" value="Zinc_finger_PHD-type_CS"/>
</dbReference>
<feature type="domain" description="PHD-type" evidence="5">
    <location>
        <begin position="190"/>
        <end position="238"/>
    </location>
</feature>
<organism evidence="7 8">
    <name type="scientific">Helobdella robusta</name>
    <name type="common">Californian leech</name>
    <dbReference type="NCBI Taxonomy" id="6412"/>
    <lineage>
        <taxon>Eukaryota</taxon>
        <taxon>Metazoa</taxon>
        <taxon>Spiralia</taxon>
        <taxon>Lophotrochozoa</taxon>
        <taxon>Annelida</taxon>
        <taxon>Clitellata</taxon>
        <taxon>Hirudinea</taxon>
        <taxon>Rhynchobdellida</taxon>
        <taxon>Glossiphoniidae</taxon>
        <taxon>Helobdella</taxon>
    </lineage>
</organism>
<proteinExistence type="predicted"/>
<accession>T1F1J0</accession>
<dbReference type="KEGG" id="hro:HELRODRAFT_169178"/>
<dbReference type="CTD" id="20202690"/>
<evidence type="ECO:0000313" key="7">
    <source>
        <dbReference type="EnsemblMetazoa" id="HelroP169178"/>
    </source>
</evidence>
<keyword evidence="2 4" id="KW-0863">Zinc-finger</keyword>